<dbReference type="EMBL" id="CP065937">
    <property type="protein sequence ID" value="QQA60354.1"/>
    <property type="molecule type" value="Genomic_DNA"/>
</dbReference>
<dbReference type="Pfam" id="PF01810">
    <property type="entry name" value="LysE"/>
    <property type="match status" value="1"/>
</dbReference>
<dbReference type="InterPro" id="IPR001123">
    <property type="entry name" value="LeuE-type"/>
</dbReference>
<reference evidence="8" key="2">
    <citation type="submission" date="2023-04" db="EMBL/GenBank/DDBJ databases">
        <title>Whole Genome Sequence of Multi-drug resistant Aeromonas caviae as a gut pathogen in newborn.</title>
        <authorList>
            <person name="Jadhav S.V."/>
            <person name="Saroj S.D."/>
            <person name="Saha U.B."/>
            <person name="Sen S."/>
            <person name="Kher A."/>
        </authorList>
    </citation>
    <scope>NUCLEOTIDE SEQUENCE</scope>
    <source>
        <strain evidence="8">SVJ23</strain>
    </source>
</reference>
<dbReference type="RefSeq" id="WP_045523426.1">
    <property type="nucleotide sequence ID" value="NZ_AP019195.1"/>
</dbReference>
<keyword evidence="4 6" id="KW-1133">Transmembrane helix</keyword>
<dbReference type="GO" id="GO:0015171">
    <property type="term" value="F:amino acid transmembrane transporter activity"/>
    <property type="evidence" value="ECO:0007669"/>
    <property type="project" value="TreeGrafter"/>
</dbReference>
<accession>A0A3G9I257</accession>
<keyword evidence="3 6" id="KW-0812">Transmembrane</keyword>
<dbReference type="EMBL" id="CP110176">
    <property type="protein sequence ID" value="WGC85993.1"/>
    <property type="molecule type" value="Genomic_DNA"/>
</dbReference>
<evidence type="ECO:0000313" key="8">
    <source>
        <dbReference type="EMBL" id="WGC85993.1"/>
    </source>
</evidence>
<evidence type="ECO:0000256" key="3">
    <source>
        <dbReference type="ARBA" id="ARBA00022692"/>
    </source>
</evidence>
<feature type="transmembrane region" description="Helical" evidence="6">
    <location>
        <begin position="64"/>
        <end position="81"/>
    </location>
</feature>
<organism evidence="7">
    <name type="scientific">Aeromonas caviae</name>
    <name type="common">Aeromonas punctata</name>
    <dbReference type="NCBI Taxonomy" id="648"/>
    <lineage>
        <taxon>Bacteria</taxon>
        <taxon>Pseudomonadati</taxon>
        <taxon>Pseudomonadota</taxon>
        <taxon>Gammaproteobacteria</taxon>
        <taxon>Aeromonadales</taxon>
        <taxon>Aeromonadaceae</taxon>
        <taxon>Aeromonas</taxon>
    </lineage>
</organism>
<keyword evidence="5 6" id="KW-0472">Membrane</keyword>
<dbReference type="PANTHER" id="PTHR30086:SF20">
    <property type="entry name" value="ARGININE EXPORTER PROTEIN ARGO-RELATED"/>
    <property type="match status" value="1"/>
</dbReference>
<dbReference type="GO" id="GO:0005886">
    <property type="term" value="C:plasma membrane"/>
    <property type="evidence" value="ECO:0007669"/>
    <property type="project" value="UniProtKB-SubCell"/>
</dbReference>
<feature type="transmembrane region" description="Helical" evidence="6">
    <location>
        <begin position="174"/>
        <end position="195"/>
    </location>
</feature>
<protein>
    <submittedName>
        <fullName evidence="7">LysE family transporter</fullName>
    </submittedName>
</protein>
<reference evidence="7" key="1">
    <citation type="submission" date="2020-12" db="EMBL/GenBank/DDBJ databases">
        <title>GES Beta-lactamases isolated from hospital effluents in Brazil.</title>
        <authorList>
            <person name="Conte D."/>
            <person name="Mesa D."/>
            <person name="Palmeiro J.K."/>
            <person name="Dalla-Costa L.M."/>
        </authorList>
    </citation>
    <scope>NUCLEOTIDE SEQUENCE [LARGE SCALE GENOMIC DNA]</scope>
    <source>
        <strain evidence="7">Aero21</strain>
    </source>
</reference>
<name>A0A3G9I257_AERCA</name>
<dbReference type="PANTHER" id="PTHR30086">
    <property type="entry name" value="ARGININE EXPORTER PROTEIN ARGO"/>
    <property type="match status" value="1"/>
</dbReference>
<evidence type="ECO:0000256" key="1">
    <source>
        <dbReference type="ARBA" id="ARBA00004651"/>
    </source>
</evidence>
<proteinExistence type="predicted"/>
<dbReference type="AlphaFoldDB" id="A0A3G9I257"/>
<feature type="transmembrane region" description="Helical" evidence="6">
    <location>
        <begin position="33"/>
        <end position="52"/>
    </location>
</feature>
<gene>
    <name evidence="7" type="ORF">JC965_19800</name>
    <name evidence="8" type="ORF">OJY61_22095</name>
</gene>
<evidence type="ECO:0000313" key="7">
    <source>
        <dbReference type="EMBL" id="QQA60354.1"/>
    </source>
</evidence>
<evidence type="ECO:0000256" key="6">
    <source>
        <dbReference type="SAM" id="Phobius"/>
    </source>
</evidence>
<dbReference type="Proteomes" id="UP001163285">
    <property type="component" value="Chromosome"/>
</dbReference>
<feature type="transmembrane region" description="Helical" evidence="6">
    <location>
        <begin position="137"/>
        <end position="162"/>
    </location>
</feature>
<evidence type="ECO:0000256" key="2">
    <source>
        <dbReference type="ARBA" id="ARBA00022475"/>
    </source>
</evidence>
<comment type="subcellular location">
    <subcellularLocation>
        <location evidence="1">Cell membrane</location>
        <topology evidence="1">Multi-pass membrane protein</topology>
    </subcellularLocation>
</comment>
<dbReference type="KEGG" id="acav:VI35_16980"/>
<evidence type="ECO:0000256" key="5">
    <source>
        <dbReference type="ARBA" id="ARBA00023136"/>
    </source>
</evidence>
<dbReference type="GO" id="GO:0033228">
    <property type="term" value="P:cysteine export across plasma membrane"/>
    <property type="evidence" value="ECO:0007669"/>
    <property type="project" value="TreeGrafter"/>
</dbReference>
<evidence type="ECO:0000256" key="4">
    <source>
        <dbReference type="ARBA" id="ARBA00022989"/>
    </source>
</evidence>
<sequence>MIELLAYAIGIMYTPGPVNLIGLNAGLGGRTRASLGFFLGVGIAMFVLLLLFGWAGTRLVREDTLIYVSLVGCLYITYLAIKIASDSGELGANEAPTRPLGVRSGFVIQLLNPKAMIATLPITSIQFPAAQIHGWSLLPWSLLLGLLAAGAPGSYSMAGSLIGRHLQHPRWFRYFNLLMAALLLYSAMALAYQHVYLPLAG</sequence>
<keyword evidence="2" id="KW-1003">Cell membrane</keyword>